<dbReference type="AlphaFoldDB" id="A0A4R6U008"/>
<comment type="caution">
    <text evidence="2">The sequence shown here is derived from an EMBL/GenBank/DDBJ whole genome shotgun (WGS) entry which is preliminary data.</text>
</comment>
<evidence type="ECO:0000313" key="2">
    <source>
        <dbReference type="EMBL" id="TDQ36384.1"/>
    </source>
</evidence>
<dbReference type="Pfam" id="PF06114">
    <property type="entry name" value="Peptidase_M78"/>
    <property type="match status" value="1"/>
</dbReference>
<accession>A0A4R6U008</accession>
<organism evidence="2 3">
    <name type="scientific">Aureibacillus halotolerans</name>
    <dbReference type="NCBI Taxonomy" id="1508390"/>
    <lineage>
        <taxon>Bacteria</taxon>
        <taxon>Bacillati</taxon>
        <taxon>Bacillota</taxon>
        <taxon>Bacilli</taxon>
        <taxon>Bacillales</taxon>
        <taxon>Bacillaceae</taxon>
        <taxon>Aureibacillus</taxon>
    </lineage>
</organism>
<feature type="domain" description="IrrE N-terminal-like" evidence="1">
    <location>
        <begin position="65"/>
        <end position="174"/>
    </location>
</feature>
<dbReference type="PANTHER" id="PTHR43236">
    <property type="entry name" value="ANTITOXIN HIGA1"/>
    <property type="match status" value="1"/>
</dbReference>
<dbReference type="PANTHER" id="PTHR43236:SF1">
    <property type="entry name" value="BLL7220 PROTEIN"/>
    <property type="match status" value="1"/>
</dbReference>
<evidence type="ECO:0000259" key="1">
    <source>
        <dbReference type="Pfam" id="PF06114"/>
    </source>
</evidence>
<gene>
    <name evidence="2" type="ORF">EV213_11814</name>
</gene>
<name>A0A4R6U008_9BACI</name>
<dbReference type="RefSeq" id="WP_133581675.1">
    <property type="nucleotide sequence ID" value="NZ_SNYJ01000018.1"/>
</dbReference>
<protein>
    <submittedName>
        <fullName evidence="2">Uncharacterized protein DUF955</fullName>
    </submittedName>
</protein>
<evidence type="ECO:0000313" key="3">
    <source>
        <dbReference type="Proteomes" id="UP000295632"/>
    </source>
</evidence>
<dbReference type="OrthoDB" id="2030399at2"/>
<keyword evidence="3" id="KW-1185">Reference proteome</keyword>
<dbReference type="EMBL" id="SNYJ01000018">
    <property type="protein sequence ID" value="TDQ36384.1"/>
    <property type="molecule type" value="Genomic_DNA"/>
</dbReference>
<dbReference type="InterPro" id="IPR010359">
    <property type="entry name" value="IrrE_HExxH"/>
</dbReference>
<reference evidence="2 3" key="1">
    <citation type="submission" date="2019-03" db="EMBL/GenBank/DDBJ databases">
        <title>Genomic Encyclopedia of Type Strains, Phase IV (KMG-IV): sequencing the most valuable type-strain genomes for metagenomic binning, comparative biology and taxonomic classification.</title>
        <authorList>
            <person name="Goeker M."/>
        </authorList>
    </citation>
    <scope>NUCLEOTIDE SEQUENCE [LARGE SCALE GENOMIC DNA]</scope>
    <source>
        <strain evidence="2 3">DSM 28697</strain>
    </source>
</reference>
<proteinExistence type="predicted"/>
<dbReference type="Proteomes" id="UP000295632">
    <property type="component" value="Unassembled WGS sequence"/>
</dbReference>
<dbReference type="Gene3D" id="1.10.10.2910">
    <property type="match status" value="1"/>
</dbReference>
<sequence length="278" mass="32622">MSRIQHLSEKEINEIEMKAKKKLGEKFKVNRILRDEVFELVQQEATLLKYPIHDNELCAFVCLKENRTFVYINTFIPREKQVFAAAHELYHIWYDKDRLLEPELLHNDVMDNETENINEQKANRFAALLLVPTDVLHSELMSRAIQKDTLSIEDVIVLMAFFYVPFKTMVRRLNEIDFIDQKKTSEFLSVPDRDPQAGVMLVRKRLQLNDSSQERTNEIFFEKLAENAIEAFDKKLISERKLRSILSLMNQSPESLQVIKGADEVDLDILLEDYDGNE</sequence>
<dbReference type="InterPro" id="IPR052345">
    <property type="entry name" value="Rad_response_metalloprotease"/>
</dbReference>